<proteinExistence type="predicted"/>
<evidence type="ECO:0000256" key="4">
    <source>
        <dbReference type="ARBA" id="ARBA00022840"/>
    </source>
</evidence>
<keyword evidence="6 7" id="KW-0472">Membrane</keyword>
<organism evidence="9 10">
    <name type="scientific">Bison bison bison</name>
    <name type="common">North American plains bison</name>
    <dbReference type="NCBI Taxonomy" id="43346"/>
    <lineage>
        <taxon>Eukaryota</taxon>
        <taxon>Metazoa</taxon>
        <taxon>Chordata</taxon>
        <taxon>Craniata</taxon>
        <taxon>Vertebrata</taxon>
        <taxon>Euteleostomi</taxon>
        <taxon>Mammalia</taxon>
        <taxon>Eutheria</taxon>
        <taxon>Laurasiatheria</taxon>
        <taxon>Artiodactyla</taxon>
        <taxon>Ruminantia</taxon>
        <taxon>Pecora</taxon>
        <taxon>Bovidae</taxon>
        <taxon>Bovinae</taxon>
        <taxon>Bison</taxon>
    </lineage>
</organism>
<evidence type="ECO:0000259" key="8">
    <source>
        <dbReference type="PROSITE" id="PS50929"/>
    </source>
</evidence>
<dbReference type="InterPro" id="IPR036640">
    <property type="entry name" value="ABC1_TM_sf"/>
</dbReference>
<dbReference type="FunFam" id="1.20.1560.10:FF:000027">
    <property type="entry name" value="ATP-binding cassette subfamily C member 4"/>
    <property type="match status" value="1"/>
</dbReference>
<evidence type="ECO:0000256" key="1">
    <source>
        <dbReference type="ARBA" id="ARBA00022448"/>
    </source>
</evidence>
<dbReference type="Pfam" id="PF00664">
    <property type="entry name" value="ABC_membrane"/>
    <property type="match status" value="1"/>
</dbReference>
<accession>A0A6P3GLK8</accession>
<keyword evidence="4" id="KW-0067">ATP-binding</keyword>
<dbReference type="Proteomes" id="UP000515208">
    <property type="component" value="Unplaced"/>
</dbReference>
<keyword evidence="3" id="KW-0547">Nucleotide-binding</keyword>
<feature type="transmembrane region" description="Helical" evidence="7">
    <location>
        <begin position="234"/>
        <end position="255"/>
    </location>
</feature>
<feature type="transmembrane region" description="Helical" evidence="7">
    <location>
        <begin position="315"/>
        <end position="335"/>
    </location>
</feature>
<dbReference type="SUPFAM" id="SSF90123">
    <property type="entry name" value="ABC transporter transmembrane region"/>
    <property type="match status" value="1"/>
</dbReference>
<dbReference type="CDD" id="cd18593">
    <property type="entry name" value="ABC_6TM_MRP4_D1_like"/>
    <property type="match status" value="1"/>
</dbReference>
<keyword evidence="5 7" id="KW-1133">Transmembrane helix</keyword>
<dbReference type="PROSITE" id="PS50929">
    <property type="entry name" value="ABC_TM1F"/>
    <property type="match status" value="1"/>
</dbReference>
<dbReference type="OrthoDB" id="9712404at2759"/>
<dbReference type="GO" id="GO:0005524">
    <property type="term" value="F:ATP binding"/>
    <property type="evidence" value="ECO:0007669"/>
    <property type="project" value="UniProtKB-KW"/>
</dbReference>
<dbReference type="PANTHER" id="PTHR24223">
    <property type="entry name" value="ATP-BINDING CASSETTE SUB-FAMILY C"/>
    <property type="match status" value="1"/>
</dbReference>
<feature type="domain" description="ABC transmembrane type-1" evidence="8">
    <location>
        <begin position="107"/>
        <end position="361"/>
    </location>
</feature>
<evidence type="ECO:0000256" key="3">
    <source>
        <dbReference type="ARBA" id="ARBA00022741"/>
    </source>
</evidence>
<reference evidence="10" key="1">
    <citation type="submission" date="2025-08" db="UniProtKB">
        <authorList>
            <consortium name="RefSeq"/>
        </authorList>
    </citation>
    <scope>IDENTIFICATION</scope>
    <source>
        <tissue evidence="10">Blood</tissue>
    </source>
</reference>
<keyword evidence="1" id="KW-0813">Transport</keyword>
<keyword evidence="2 7" id="KW-0812">Transmembrane</keyword>
<evidence type="ECO:0000313" key="10">
    <source>
        <dbReference type="RefSeq" id="XP_010830386.1"/>
    </source>
</evidence>
<feature type="non-terminal residue" evidence="10">
    <location>
        <position position="384"/>
    </location>
</feature>
<evidence type="ECO:0000313" key="9">
    <source>
        <dbReference type="Proteomes" id="UP000515208"/>
    </source>
</evidence>
<dbReference type="GO" id="GO:0140359">
    <property type="term" value="F:ABC-type transporter activity"/>
    <property type="evidence" value="ECO:0007669"/>
    <property type="project" value="InterPro"/>
</dbReference>
<dbReference type="InterPro" id="IPR050173">
    <property type="entry name" value="ABC_transporter_C-like"/>
</dbReference>
<feature type="transmembrane region" description="Helical" evidence="7">
    <location>
        <begin position="341"/>
        <end position="358"/>
    </location>
</feature>
<evidence type="ECO:0000256" key="5">
    <source>
        <dbReference type="ARBA" id="ARBA00022989"/>
    </source>
</evidence>
<dbReference type="KEGG" id="bbis:104982651"/>
<sequence>MQPVSPEEKPNPLQDANVCSRLFSWWLNPLFKIGYERKLKQDDLYSVLPEYRSQSLGEQLQGYWDQEVKRAEKDAREPSLTKAIIKCYWKSYVVWGIFTFREEGTRVVQPIFLGKMISYVENSNSVTLHEAYSYAAGLSACVLVWAVLHHLYFYHMQRVGMRLRVAVCHMIYCKALHLSSSAMGKTTTCQIVNLLSNDVNRFDQISMFLHYLWVGPLQAIAVTALLWMEIGIPCLAGMAVLIILLLVQSCFGKLFSSLRSKTAELTDDRIRTISKVTTGIKTIKMNAWEKSFIDLIPGLRREEISKILRSSYLRGMNLALFFAASKIMIFVTFITNELLDNLITASQVFVVVTLFEALQFSSTLYFPMAVEKVSEAVVSIRRIK</sequence>
<evidence type="ECO:0000256" key="7">
    <source>
        <dbReference type="SAM" id="Phobius"/>
    </source>
</evidence>
<dbReference type="GO" id="GO:0005886">
    <property type="term" value="C:plasma membrane"/>
    <property type="evidence" value="ECO:0007669"/>
    <property type="project" value="TreeGrafter"/>
</dbReference>
<feature type="transmembrane region" description="Helical" evidence="7">
    <location>
        <begin position="131"/>
        <end position="154"/>
    </location>
</feature>
<protein>
    <submittedName>
        <fullName evidence="10">Multidrug resistance-associated protein 4-like</fullName>
    </submittedName>
</protein>
<keyword evidence="9" id="KW-1185">Reference proteome</keyword>
<dbReference type="InterPro" id="IPR011527">
    <property type="entry name" value="ABC1_TM_dom"/>
</dbReference>
<gene>
    <name evidence="10" type="primary">LOC104982651</name>
</gene>
<name>A0A6P3GLK8_BISBB</name>
<dbReference type="InterPro" id="IPR030240">
    <property type="entry name" value="ABCC4_TMD1"/>
</dbReference>
<dbReference type="RefSeq" id="XP_010830386.1">
    <property type="nucleotide sequence ID" value="XM_010832084.1"/>
</dbReference>
<dbReference type="PANTHER" id="PTHR24223:SF357">
    <property type="entry name" value="ATP-BINDING CASSETTE SUB-FAMILY C MEMBER 4"/>
    <property type="match status" value="1"/>
</dbReference>
<dbReference type="Gene3D" id="1.20.1560.10">
    <property type="entry name" value="ABC transporter type 1, transmembrane domain"/>
    <property type="match status" value="1"/>
</dbReference>
<dbReference type="AlphaFoldDB" id="A0A6P3GLK8"/>
<dbReference type="GeneID" id="104982651"/>
<evidence type="ECO:0000256" key="6">
    <source>
        <dbReference type="ARBA" id="ARBA00023136"/>
    </source>
</evidence>
<feature type="transmembrane region" description="Helical" evidence="7">
    <location>
        <begin position="208"/>
        <end position="228"/>
    </location>
</feature>
<evidence type="ECO:0000256" key="2">
    <source>
        <dbReference type="ARBA" id="ARBA00022692"/>
    </source>
</evidence>